<dbReference type="Proteomes" id="UP000830671">
    <property type="component" value="Chromosome 10"/>
</dbReference>
<dbReference type="GeneID" id="73351593"/>
<dbReference type="EMBL" id="CP019472">
    <property type="protein sequence ID" value="UQC76164.1"/>
    <property type="molecule type" value="Genomic_DNA"/>
</dbReference>
<name>A0A9Q8WAH3_9PEZI</name>
<sequence>MTPDEDPENKFISSGRFFCQPLPPSHHAQIRETAKPSCSRSHIPKNHVLINSPFGTPKPHPDAIPGGPPRLLAAIISGGIGRPMRAAVDPSRKITDVVSPMLSWVWIGDFRLGKMPLQDPHRLQPKTGMRASKKSEAVPFDSYQKFFNLEESRLLPVTGPWRSGSVLCRIPEWRVGFEPTRCDINSLKNPFHLPTIGSQSFLACRAYDDFACTIIPTRELGSPREEPISVRWGFSRRARQSQESNSQQHDSYRSRGISHSTHSYASLFLVTKVTTSPSWSPKIDGSTFECLNWTEGFCAHAVEKGTSNRYPEARKYS</sequence>
<accession>A0A9Q8WAH3</accession>
<dbReference type="AlphaFoldDB" id="A0A9Q8WAH3"/>
<proteinExistence type="predicted"/>
<gene>
    <name evidence="1" type="ORF">CLUP02_17675</name>
</gene>
<keyword evidence="2" id="KW-1185">Reference proteome</keyword>
<evidence type="ECO:0000313" key="1">
    <source>
        <dbReference type="EMBL" id="UQC76164.1"/>
    </source>
</evidence>
<dbReference type="RefSeq" id="XP_049137807.1">
    <property type="nucleotide sequence ID" value="XM_049296583.1"/>
</dbReference>
<organism evidence="1 2">
    <name type="scientific">Colletotrichum lupini</name>
    <dbReference type="NCBI Taxonomy" id="145971"/>
    <lineage>
        <taxon>Eukaryota</taxon>
        <taxon>Fungi</taxon>
        <taxon>Dikarya</taxon>
        <taxon>Ascomycota</taxon>
        <taxon>Pezizomycotina</taxon>
        <taxon>Sordariomycetes</taxon>
        <taxon>Hypocreomycetidae</taxon>
        <taxon>Glomerellales</taxon>
        <taxon>Glomerellaceae</taxon>
        <taxon>Colletotrichum</taxon>
        <taxon>Colletotrichum acutatum species complex</taxon>
    </lineage>
</organism>
<dbReference type="KEGG" id="clup:CLUP02_17675"/>
<reference evidence="1" key="1">
    <citation type="journal article" date="2021" name="Mol. Plant Microbe Interact.">
        <title>Complete Genome Sequence of the Plant-Pathogenic Fungus Colletotrichum lupini.</title>
        <authorList>
            <person name="Baroncelli R."/>
            <person name="Pensec F."/>
            <person name="Da Lio D."/>
            <person name="Boufleur T."/>
            <person name="Vicente I."/>
            <person name="Sarrocco S."/>
            <person name="Picot A."/>
            <person name="Baraldi E."/>
            <person name="Sukno S."/>
            <person name="Thon M."/>
            <person name="Le Floch G."/>
        </authorList>
    </citation>
    <scope>NUCLEOTIDE SEQUENCE</scope>
    <source>
        <strain evidence="1">IMI 504893</strain>
    </source>
</reference>
<protein>
    <submittedName>
        <fullName evidence="1">Uncharacterized protein</fullName>
    </submittedName>
</protein>
<evidence type="ECO:0000313" key="2">
    <source>
        <dbReference type="Proteomes" id="UP000830671"/>
    </source>
</evidence>